<keyword evidence="1" id="KW-0472">Membrane</keyword>
<gene>
    <name evidence="2" type="ORF">APUU_30418S</name>
</gene>
<accession>A0A7R8AM31</accession>
<name>A0A7R8AM31_9EURO</name>
<dbReference type="RefSeq" id="XP_041554387.1">
    <property type="nucleotide sequence ID" value="XM_041701510.1"/>
</dbReference>
<feature type="transmembrane region" description="Helical" evidence="1">
    <location>
        <begin position="12"/>
        <end position="38"/>
    </location>
</feature>
<feature type="transmembrane region" description="Helical" evidence="1">
    <location>
        <begin position="69"/>
        <end position="89"/>
    </location>
</feature>
<dbReference type="Proteomes" id="UP000654913">
    <property type="component" value="Chromosome 3"/>
</dbReference>
<dbReference type="AlphaFoldDB" id="A0A7R8AM31"/>
<reference evidence="2" key="1">
    <citation type="submission" date="2021-01" db="EMBL/GenBank/DDBJ databases">
        <authorList>
            <consortium name="Aspergillus puulaauensis MK2 genome sequencing consortium"/>
            <person name="Kazuki M."/>
            <person name="Futagami T."/>
        </authorList>
    </citation>
    <scope>NUCLEOTIDE SEQUENCE</scope>
    <source>
        <strain evidence="2">MK2</strain>
    </source>
</reference>
<organism evidence="2 3">
    <name type="scientific">Aspergillus puulaauensis</name>
    <dbReference type="NCBI Taxonomy" id="1220207"/>
    <lineage>
        <taxon>Eukaryota</taxon>
        <taxon>Fungi</taxon>
        <taxon>Dikarya</taxon>
        <taxon>Ascomycota</taxon>
        <taxon>Pezizomycotina</taxon>
        <taxon>Eurotiomycetes</taxon>
        <taxon>Eurotiomycetidae</taxon>
        <taxon>Eurotiales</taxon>
        <taxon>Aspergillaceae</taxon>
        <taxon>Aspergillus</taxon>
    </lineage>
</organism>
<evidence type="ECO:0000313" key="2">
    <source>
        <dbReference type="EMBL" id="BCS22193.1"/>
    </source>
</evidence>
<keyword evidence="3" id="KW-1185">Reference proteome</keyword>
<dbReference type="KEGG" id="apuu:APUU_30418S"/>
<protein>
    <submittedName>
        <fullName evidence="2">Uncharacterized protein</fullName>
    </submittedName>
</protein>
<dbReference type="EMBL" id="AP024445">
    <property type="protein sequence ID" value="BCS22193.1"/>
    <property type="molecule type" value="Genomic_DNA"/>
</dbReference>
<dbReference type="GeneID" id="64972198"/>
<reference evidence="2" key="2">
    <citation type="submission" date="2021-02" db="EMBL/GenBank/DDBJ databases">
        <title>Aspergillus puulaauensis MK2 genome sequence.</title>
        <authorList>
            <person name="Futagami T."/>
            <person name="Mori K."/>
            <person name="Kadooka C."/>
            <person name="Tanaka T."/>
        </authorList>
    </citation>
    <scope>NUCLEOTIDE SEQUENCE</scope>
    <source>
        <strain evidence="2">MK2</strain>
    </source>
</reference>
<keyword evidence="1" id="KW-0812">Transmembrane</keyword>
<evidence type="ECO:0000256" key="1">
    <source>
        <dbReference type="SAM" id="Phobius"/>
    </source>
</evidence>
<sequence>MSIKGVCNFRSLVILDLSAHCMASALIRVTFFLGQYLYLQLRAPSSKLLNDILHYTTSLYLHTFTFGNLYSQTPTCFPPLFLLFLFFFATHTAPPSTHLSSESCFPLSFSAEVKSKICFYIIDW</sequence>
<evidence type="ECO:0000313" key="3">
    <source>
        <dbReference type="Proteomes" id="UP000654913"/>
    </source>
</evidence>
<proteinExistence type="predicted"/>
<keyword evidence="1" id="KW-1133">Transmembrane helix</keyword>